<dbReference type="GO" id="GO:0003899">
    <property type="term" value="F:DNA-directed RNA polymerase activity"/>
    <property type="evidence" value="ECO:0007669"/>
    <property type="project" value="UniProtKB-EC"/>
</dbReference>
<dbReference type="Pfam" id="PF04563">
    <property type="entry name" value="RNA_pol_Rpb2_1"/>
    <property type="match status" value="1"/>
</dbReference>
<evidence type="ECO:0000313" key="14">
    <source>
        <dbReference type="Proteomes" id="UP000243423"/>
    </source>
</evidence>
<dbReference type="InterPro" id="IPR007645">
    <property type="entry name" value="RNA_pol_Rpb2_3"/>
</dbReference>
<keyword evidence="13" id="KW-0542">Nucleomorph</keyword>
<evidence type="ECO:0000259" key="8">
    <source>
        <dbReference type="Pfam" id="PF00562"/>
    </source>
</evidence>
<accession>F2HHE3</accession>
<comment type="function">
    <text evidence="7">DNA-dependent RNA polymerase catalyzes the transcription of DNA into RNA using the four ribonucleoside triphosphates as substrates.</text>
</comment>
<dbReference type="InterPro" id="IPR007642">
    <property type="entry name" value="RNA_pol_Rpb2_2"/>
</dbReference>
<dbReference type="Pfam" id="PF04560">
    <property type="entry name" value="RNA_pol_Rpb2_7"/>
    <property type="match status" value="1"/>
</dbReference>
<dbReference type="EMBL" id="CP002172">
    <property type="protein sequence ID" value="AEA38739.1"/>
    <property type="molecule type" value="Genomic_DNA"/>
</dbReference>
<gene>
    <name evidence="13" type="primary">rpa2</name>
    <name evidence="13" type="ORF">CPARA_1gp081</name>
</gene>
<feature type="domain" description="RNA polymerase Rpb2" evidence="9">
    <location>
        <begin position="1011"/>
        <end position="1098"/>
    </location>
</feature>
<dbReference type="PROSITE" id="PS01166">
    <property type="entry name" value="RNA_POL_BETA"/>
    <property type="match status" value="1"/>
</dbReference>
<dbReference type="InterPro" id="IPR015712">
    <property type="entry name" value="DNA-dir_RNA_pol_su2"/>
</dbReference>
<feature type="domain" description="RNA polymerase Rpb2" evidence="12">
    <location>
        <begin position="431"/>
        <end position="490"/>
    </location>
</feature>
<keyword evidence="3 7" id="KW-0808">Transferase</keyword>
<evidence type="ECO:0000256" key="4">
    <source>
        <dbReference type="ARBA" id="ARBA00022695"/>
    </source>
</evidence>
<dbReference type="Proteomes" id="UP000243423">
    <property type="component" value="Nucleomorph 1"/>
</dbReference>
<dbReference type="Gene3D" id="2.40.270.10">
    <property type="entry name" value="DNA-directed RNA polymerase, subunit 2, domain 6"/>
    <property type="match status" value="1"/>
</dbReference>
<evidence type="ECO:0000259" key="10">
    <source>
        <dbReference type="Pfam" id="PF04561"/>
    </source>
</evidence>
<evidence type="ECO:0000259" key="12">
    <source>
        <dbReference type="Pfam" id="PF04565"/>
    </source>
</evidence>
<evidence type="ECO:0000256" key="3">
    <source>
        <dbReference type="ARBA" id="ARBA00022679"/>
    </source>
</evidence>
<dbReference type="InterPro" id="IPR007121">
    <property type="entry name" value="RNA_pol_bsu_CS"/>
</dbReference>
<dbReference type="GO" id="GO:0006351">
    <property type="term" value="P:DNA-templated transcription"/>
    <property type="evidence" value="ECO:0007669"/>
    <property type="project" value="InterPro"/>
</dbReference>
<dbReference type="SUPFAM" id="SSF64484">
    <property type="entry name" value="beta and beta-prime subunits of DNA dependent RNA-polymerase"/>
    <property type="match status" value="1"/>
</dbReference>
<dbReference type="GO" id="GO:0003677">
    <property type="term" value="F:DNA binding"/>
    <property type="evidence" value="ECO:0007669"/>
    <property type="project" value="InterPro"/>
</dbReference>
<reference evidence="13 14" key="1">
    <citation type="journal article" date="2011" name="Genome Biol. Evol.">
        <title>Complete nucleomorph genome sequence of the nonphotosynthetic alga Cryptomonas paramecium reveals a core nucleomorph gene set.</title>
        <authorList>
            <person name="Tanifuji G."/>
            <person name="Onodera N.T."/>
            <person name="Wheeler T.J."/>
            <person name="Dlutek M."/>
            <person name="Donaher N."/>
            <person name="Archibald J.M."/>
        </authorList>
    </citation>
    <scope>NUCLEOTIDE SEQUENCE [LARGE SCALE GENOMIC DNA]</scope>
    <source>
        <strain evidence="13 14">CCAP977/2A</strain>
    </source>
</reference>
<sequence>MNTLKCQHSFIATRRIIFITKLHLESFNYAMTQGLFLIISGLSSYFLDFIFSKYKIVIQITGLYVSKPYSLKKEIKYKVIPRQCKETKSSYKGDFLSIFHINHRKERKNFLIRIGKIPIMVKSLKCNLFNANSRQMVEIDEENLEMGGYFIVNGAEKIIRPLLVPKRNFIHVVSRIANLKKHKLYTSLSCSFRSVDKIQNSKTFHLHYLISGNIHVRIVFKKHEFFIPIVILLKSLIDISDKKLIDIFGYFDLGNKYTRQRILTMIREAYSYCNISKRKEVLNFMGKILKTAFDFDFLTNSEISEVFLSKYLFIHLGSEYKSKFDLLLLMVQKLLYAYKGNYSENNYDSIESQELLLPGHLYLIYLRERFENSIYNYFLNKIKKENKYTLKYLKNSFNLVTIDIEKLVSSGNICFNFKEELIQLSGLSVSVERLNFGRFLSYFRNIHKGNFLLQSKKNTSRKIFPHSWGYICPVHTSDGLLCGISNYLSFSVIFNSSNSIEKKKFKKYLIRNGFDEIEHTQKPFIPILLDGKLLGFCENLKLEWIIDKIRCEKISRLGIIPKSMEILYNRRIFTKGFFSSCSFLSEENRLLRPVLCNNYVHTKNFFFSKKANQFNFQTEKELELIGPNEQFLLNIQFLENENKENRKKFFWTHLEIDSSIILSLVAALTPFSDLNQSPRNTYQCQMFKQSIGVPFYTFWRRNDTKNYFLLIPQIPVCRNKLIQDGMYLDAFPIGVNAVVAVLCYTSFDMEDAMVINNFSIDRGFFSSKVTTTSNFEMKKFSYKKEFEQIIPVSPGKHISRGEVIFFSQIKGKTQKNQRISVYYDSYEKSVIECLKLTLKKEKINCTIKLRARRKPNTGDKFASRHGQKGVFSMNCPCIDMPFSEIGIVPDIIFNPHGFPSRMTIGVIVESLAGKVSCLNGFFYDSSPFCLNKKHLETYCFGEKLRESGFKFYGNEIFYSGYTGEPLKIEVYNGIIHYQRLKHMVNDKFQVSEISPRNSITRQPIKGKKFGGSIRFGEMERDVLLGHGSTFLLHDRLQLSSDLHSIKINMKTCDMFSLKPVYKKIHDRTFFSNKNAFLPYASKFLATELLVLNIKFNLVPSDG</sequence>
<dbReference type="AlphaFoldDB" id="F2HHE3"/>
<geneLocation type="nucleomorph" evidence="13"/>
<dbReference type="InterPro" id="IPR014724">
    <property type="entry name" value="RNA_pol_RPB2_OB-fold"/>
</dbReference>
<dbReference type="Gene3D" id="2.40.50.150">
    <property type="match status" value="1"/>
</dbReference>
<comment type="similarity">
    <text evidence="1 6">Belongs to the RNA polymerase beta chain family.</text>
</comment>
<dbReference type="RefSeq" id="XP_003239637.1">
    <property type="nucleotide sequence ID" value="XM_003239589.1"/>
</dbReference>
<dbReference type="InterPro" id="IPR007120">
    <property type="entry name" value="DNA-dir_RNAP_su2_dom"/>
</dbReference>
<dbReference type="GO" id="GO:0032549">
    <property type="term" value="F:ribonucleoside binding"/>
    <property type="evidence" value="ECO:0007669"/>
    <property type="project" value="InterPro"/>
</dbReference>
<evidence type="ECO:0000313" key="13">
    <source>
        <dbReference type="EMBL" id="AEA38739.1"/>
    </source>
</evidence>
<evidence type="ECO:0000256" key="7">
    <source>
        <dbReference type="RuleBase" id="RU363031"/>
    </source>
</evidence>
<dbReference type="GeneID" id="10447080"/>
<keyword evidence="5 7" id="KW-0804">Transcription</keyword>
<feature type="domain" description="RNA polymerase Rpb2" evidence="10">
    <location>
        <begin position="192"/>
        <end position="355"/>
    </location>
</feature>
<evidence type="ECO:0000256" key="6">
    <source>
        <dbReference type="RuleBase" id="RU000434"/>
    </source>
</evidence>
<dbReference type="CDD" id="cd00653">
    <property type="entry name" value="RNA_pol_B_RPB2"/>
    <property type="match status" value="1"/>
</dbReference>
<name>F2HHE3_9CRYP</name>
<keyword evidence="4 7" id="KW-0548">Nucleotidyltransferase</keyword>
<dbReference type="EC" id="2.7.7.6" evidence="7"/>
<feature type="domain" description="DNA-directed RNA polymerase subunit 2 hybrid-binding" evidence="8">
    <location>
        <begin position="665"/>
        <end position="1008"/>
    </location>
</feature>
<dbReference type="GO" id="GO:0000428">
    <property type="term" value="C:DNA-directed RNA polymerase complex"/>
    <property type="evidence" value="ECO:0007669"/>
    <property type="project" value="UniProtKB-KW"/>
</dbReference>
<dbReference type="InterPro" id="IPR037034">
    <property type="entry name" value="RNA_pol_Rpb2_2_sf"/>
</dbReference>
<dbReference type="Gene3D" id="3.90.1800.10">
    <property type="entry name" value="RNA polymerase alpha subunit dimerisation domain"/>
    <property type="match status" value="1"/>
</dbReference>
<organism evidence="13 14">
    <name type="scientific">Cryptomonas paramaecium</name>
    <dbReference type="NCBI Taxonomy" id="2898"/>
    <lineage>
        <taxon>Eukaryota</taxon>
        <taxon>Cryptophyceae</taxon>
        <taxon>Cryptomonadales</taxon>
        <taxon>Cryptomonadaceae</taxon>
        <taxon>Cryptomonas</taxon>
    </lineage>
</organism>
<dbReference type="Gene3D" id="3.90.1100.10">
    <property type="match status" value="1"/>
</dbReference>
<keyword evidence="2 7" id="KW-0240">DNA-directed RNA polymerase</keyword>
<evidence type="ECO:0000259" key="9">
    <source>
        <dbReference type="Pfam" id="PF04560"/>
    </source>
</evidence>
<dbReference type="Pfam" id="PF00562">
    <property type="entry name" value="RNA_pol_Rpb2_6"/>
    <property type="match status" value="1"/>
</dbReference>
<dbReference type="PANTHER" id="PTHR20856">
    <property type="entry name" value="DNA-DIRECTED RNA POLYMERASE I SUBUNIT 2"/>
    <property type="match status" value="1"/>
</dbReference>
<evidence type="ECO:0000256" key="2">
    <source>
        <dbReference type="ARBA" id="ARBA00022478"/>
    </source>
</evidence>
<protein>
    <recommendedName>
        <fullName evidence="7">DNA-directed RNA polymerase subunit beta</fullName>
        <ecNumber evidence="7">2.7.7.6</ecNumber>
    </recommendedName>
</protein>
<dbReference type="Pfam" id="PF04561">
    <property type="entry name" value="RNA_pol_Rpb2_2"/>
    <property type="match status" value="1"/>
</dbReference>
<evidence type="ECO:0000256" key="5">
    <source>
        <dbReference type="ARBA" id="ARBA00023163"/>
    </source>
</evidence>
<evidence type="ECO:0000259" key="11">
    <source>
        <dbReference type="Pfam" id="PF04563"/>
    </source>
</evidence>
<dbReference type="Gene3D" id="3.90.1110.10">
    <property type="entry name" value="RNA polymerase Rpb2, domain 2"/>
    <property type="match status" value="1"/>
</dbReference>
<dbReference type="InterPro" id="IPR007644">
    <property type="entry name" value="RNA_pol_bsu_protrusion"/>
</dbReference>
<evidence type="ECO:0000256" key="1">
    <source>
        <dbReference type="ARBA" id="ARBA00006835"/>
    </source>
</evidence>
<proteinExistence type="inferred from homology"/>
<comment type="catalytic activity">
    <reaction evidence="7">
        <text>RNA(n) + a ribonucleoside 5'-triphosphate = RNA(n+1) + diphosphate</text>
        <dbReference type="Rhea" id="RHEA:21248"/>
        <dbReference type="Rhea" id="RHEA-COMP:14527"/>
        <dbReference type="Rhea" id="RHEA-COMP:17342"/>
        <dbReference type="ChEBI" id="CHEBI:33019"/>
        <dbReference type="ChEBI" id="CHEBI:61557"/>
        <dbReference type="ChEBI" id="CHEBI:140395"/>
        <dbReference type="EC" id="2.7.7.6"/>
    </reaction>
</comment>
<dbReference type="InterPro" id="IPR037033">
    <property type="entry name" value="DNA-dir_RNAP_su2_hyb_sf"/>
</dbReference>
<dbReference type="Pfam" id="PF04565">
    <property type="entry name" value="RNA_pol_Rpb2_3"/>
    <property type="match status" value="1"/>
</dbReference>
<feature type="domain" description="RNA polymerase beta subunit protrusion" evidence="11">
    <location>
        <begin position="20"/>
        <end position="396"/>
    </location>
</feature>
<dbReference type="InterPro" id="IPR007641">
    <property type="entry name" value="RNA_pol_Rpb2_7"/>
</dbReference>